<dbReference type="Proteomes" id="UP000675554">
    <property type="component" value="Unassembled WGS sequence"/>
</dbReference>
<keyword evidence="3" id="KW-1185">Reference proteome</keyword>
<feature type="chain" id="PRO_5035875921" description="Secreted protein" evidence="1">
    <location>
        <begin position="31"/>
        <end position="98"/>
    </location>
</feature>
<name>A0A8T4J2B0_9ACTN</name>
<organism evidence="2 3">
    <name type="scientific">Streptomyces daliensis</name>
    <dbReference type="NCBI Taxonomy" id="299421"/>
    <lineage>
        <taxon>Bacteria</taxon>
        <taxon>Bacillati</taxon>
        <taxon>Actinomycetota</taxon>
        <taxon>Actinomycetes</taxon>
        <taxon>Kitasatosporales</taxon>
        <taxon>Streptomycetaceae</taxon>
        <taxon>Streptomyces</taxon>
    </lineage>
</organism>
<proteinExistence type="predicted"/>
<protein>
    <recommendedName>
        <fullName evidence="4">Secreted protein</fullName>
    </recommendedName>
</protein>
<dbReference type="AlphaFoldDB" id="A0A8T4J2B0"/>
<sequence length="98" mass="10330">MKSWRTRIAVGLAAGAAAVAVPLTATNAVAADAPTADAPTAAAESGWVIAGGESYPKGEADCEQQARDDYFPSGYTDVDCVPNPEIRPDFYTIWIYHP</sequence>
<evidence type="ECO:0000313" key="2">
    <source>
        <dbReference type="EMBL" id="MBR7678716.1"/>
    </source>
</evidence>
<evidence type="ECO:0000256" key="1">
    <source>
        <dbReference type="SAM" id="SignalP"/>
    </source>
</evidence>
<dbReference type="EMBL" id="JAGSMN010001758">
    <property type="protein sequence ID" value="MBR7678716.1"/>
    <property type="molecule type" value="Genomic_DNA"/>
</dbReference>
<evidence type="ECO:0000313" key="3">
    <source>
        <dbReference type="Proteomes" id="UP000675554"/>
    </source>
</evidence>
<reference evidence="2" key="1">
    <citation type="submission" date="2021-04" db="EMBL/GenBank/DDBJ databases">
        <title>Sequencing of actinobacteria type strains.</title>
        <authorList>
            <person name="Nguyen G.-S."/>
            <person name="Wentzel A."/>
        </authorList>
    </citation>
    <scope>NUCLEOTIDE SEQUENCE</scope>
    <source>
        <strain evidence="2">DSM 42095</strain>
    </source>
</reference>
<feature type="signal peptide" evidence="1">
    <location>
        <begin position="1"/>
        <end position="30"/>
    </location>
</feature>
<evidence type="ECO:0008006" key="4">
    <source>
        <dbReference type="Google" id="ProtNLM"/>
    </source>
</evidence>
<comment type="caution">
    <text evidence="2">The sequence shown here is derived from an EMBL/GenBank/DDBJ whole genome shotgun (WGS) entry which is preliminary data.</text>
</comment>
<keyword evidence="1" id="KW-0732">Signal</keyword>
<gene>
    <name evidence="2" type="ORF">KDA82_38350</name>
</gene>
<accession>A0A8T4J2B0</accession>